<evidence type="ECO:0000256" key="2">
    <source>
        <dbReference type="ARBA" id="ARBA00023012"/>
    </source>
</evidence>
<feature type="domain" description="OmpR/PhoB-type" evidence="7">
    <location>
        <begin position="125"/>
        <end position="222"/>
    </location>
</feature>
<keyword evidence="3 5" id="KW-0238">DNA-binding</keyword>
<evidence type="ECO:0000256" key="4">
    <source>
        <dbReference type="PROSITE-ProRule" id="PRU00169"/>
    </source>
</evidence>
<evidence type="ECO:0000256" key="3">
    <source>
        <dbReference type="ARBA" id="ARBA00023125"/>
    </source>
</evidence>
<dbReference type="Gene3D" id="3.40.50.2300">
    <property type="match status" value="1"/>
</dbReference>
<dbReference type="EMBL" id="CP146284">
    <property type="protein sequence ID" value="WWV67598.1"/>
    <property type="molecule type" value="Genomic_DNA"/>
</dbReference>
<evidence type="ECO:0000256" key="5">
    <source>
        <dbReference type="PROSITE-ProRule" id="PRU01091"/>
    </source>
</evidence>
<dbReference type="CDD" id="cd17574">
    <property type="entry name" value="REC_OmpR"/>
    <property type="match status" value="1"/>
</dbReference>
<accession>A0ABZ2IQE5</accession>
<feature type="DNA-binding region" description="OmpR/PhoB-type" evidence="5">
    <location>
        <begin position="125"/>
        <end position="222"/>
    </location>
</feature>
<evidence type="ECO:0000256" key="1">
    <source>
        <dbReference type="ARBA" id="ARBA00022553"/>
    </source>
</evidence>
<protein>
    <submittedName>
        <fullName evidence="8">Response regulator transcription factor</fullName>
    </submittedName>
</protein>
<dbReference type="SUPFAM" id="SSF52172">
    <property type="entry name" value="CheY-like"/>
    <property type="match status" value="1"/>
</dbReference>
<feature type="modified residue" description="4-aspartylphosphate" evidence="4">
    <location>
        <position position="52"/>
    </location>
</feature>
<dbReference type="PROSITE" id="PS50110">
    <property type="entry name" value="RESPONSE_REGULATORY"/>
    <property type="match status" value="1"/>
</dbReference>
<dbReference type="InterPro" id="IPR036388">
    <property type="entry name" value="WH-like_DNA-bd_sf"/>
</dbReference>
<sequence>MIKILLVDDDLKSSMLLKRFLEVEGYNVTYASNGNMGWELFNSDHPDLVLLDINMPGMNGFELAKMIRKTDDEVLLFFLTDRTERDDRLKGFSLKGNDYIPKPFYPEELIARIKERFENRKHEVPQNFIIGNTLFNRNLSNVTYNNHTVSLSLRQTEILSLLAEHLGSTVDRKEILKKIWGDDSIENSLALNVQITYLRHILKDDNSISIVSLKKKGYILMVN</sequence>
<dbReference type="InterPro" id="IPR001789">
    <property type="entry name" value="Sig_transdc_resp-reg_receiver"/>
</dbReference>
<gene>
    <name evidence="8" type="ORF">NEE14_006450</name>
</gene>
<keyword evidence="9" id="KW-1185">Reference proteome</keyword>
<dbReference type="InterPro" id="IPR001867">
    <property type="entry name" value="OmpR/PhoB-type_DNA-bd"/>
</dbReference>
<dbReference type="CDD" id="cd00383">
    <property type="entry name" value="trans_reg_C"/>
    <property type="match status" value="1"/>
</dbReference>
<dbReference type="RefSeq" id="WP_251967070.1">
    <property type="nucleotide sequence ID" value="NZ_CP146284.1"/>
</dbReference>
<evidence type="ECO:0000259" key="7">
    <source>
        <dbReference type="PROSITE" id="PS51755"/>
    </source>
</evidence>
<evidence type="ECO:0000259" key="6">
    <source>
        <dbReference type="PROSITE" id="PS50110"/>
    </source>
</evidence>
<dbReference type="Proteomes" id="UP001320603">
    <property type="component" value="Chromosome"/>
</dbReference>
<evidence type="ECO:0000313" key="8">
    <source>
        <dbReference type="EMBL" id="WWV67598.1"/>
    </source>
</evidence>
<keyword evidence="2" id="KW-0902">Two-component regulatory system</keyword>
<name>A0ABZ2IQE5_9BACT</name>
<proteinExistence type="predicted"/>
<dbReference type="PANTHER" id="PTHR48111">
    <property type="entry name" value="REGULATOR OF RPOS"/>
    <property type="match status" value="1"/>
</dbReference>
<feature type="domain" description="Response regulatory" evidence="6">
    <location>
        <begin position="3"/>
        <end position="117"/>
    </location>
</feature>
<reference evidence="8 9" key="1">
    <citation type="submission" date="2024-02" db="EMBL/GenBank/DDBJ databases">
        <title>Whole genome sequencing of Parabacteroides sp. AD58.</title>
        <authorList>
            <person name="Chaplin A.V."/>
            <person name="Pikina A.P."/>
            <person name="Sokolova S.R."/>
            <person name="Korostin D.O."/>
            <person name="Efimov B.A."/>
        </authorList>
    </citation>
    <scope>NUCLEOTIDE SEQUENCE [LARGE SCALE GENOMIC DNA]</scope>
    <source>
        <strain evidence="8 9">AD58</strain>
    </source>
</reference>
<dbReference type="Gene3D" id="1.10.10.10">
    <property type="entry name" value="Winged helix-like DNA-binding domain superfamily/Winged helix DNA-binding domain"/>
    <property type="match status" value="1"/>
</dbReference>
<keyword evidence="1 4" id="KW-0597">Phosphoprotein</keyword>
<dbReference type="PROSITE" id="PS51755">
    <property type="entry name" value="OMPR_PHOB"/>
    <property type="match status" value="1"/>
</dbReference>
<organism evidence="8 9">
    <name type="scientific">Parabacteroides absconsus</name>
    <dbReference type="NCBI Taxonomy" id="2951805"/>
    <lineage>
        <taxon>Bacteria</taxon>
        <taxon>Pseudomonadati</taxon>
        <taxon>Bacteroidota</taxon>
        <taxon>Bacteroidia</taxon>
        <taxon>Bacteroidales</taxon>
        <taxon>Tannerellaceae</taxon>
        <taxon>Parabacteroides</taxon>
    </lineage>
</organism>
<dbReference type="Pfam" id="PF00072">
    <property type="entry name" value="Response_reg"/>
    <property type="match status" value="1"/>
</dbReference>
<dbReference type="SMART" id="SM00862">
    <property type="entry name" value="Trans_reg_C"/>
    <property type="match status" value="1"/>
</dbReference>
<dbReference type="Pfam" id="PF00486">
    <property type="entry name" value="Trans_reg_C"/>
    <property type="match status" value="1"/>
</dbReference>
<dbReference type="InterPro" id="IPR039420">
    <property type="entry name" value="WalR-like"/>
</dbReference>
<dbReference type="PANTHER" id="PTHR48111:SF40">
    <property type="entry name" value="PHOSPHATE REGULON TRANSCRIPTIONAL REGULATORY PROTEIN PHOB"/>
    <property type="match status" value="1"/>
</dbReference>
<dbReference type="SMART" id="SM00448">
    <property type="entry name" value="REC"/>
    <property type="match status" value="1"/>
</dbReference>
<dbReference type="InterPro" id="IPR011006">
    <property type="entry name" value="CheY-like_superfamily"/>
</dbReference>
<evidence type="ECO:0000313" key="9">
    <source>
        <dbReference type="Proteomes" id="UP001320603"/>
    </source>
</evidence>